<evidence type="ECO:0000259" key="3">
    <source>
        <dbReference type="PROSITE" id="PS50006"/>
    </source>
</evidence>
<comment type="caution">
    <text evidence="4">The sequence shown here is derived from an EMBL/GenBank/DDBJ whole genome shotgun (WGS) entry which is preliminary data.</text>
</comment>
<keyword evidence="5" id="KW-1185">Reference proteome</keyword>
<dbReference type="InterPro" id="IPR050923">
    <property type="entry name" value="Cell_Proc_Reg/RNA_Proc"/>
</dbReference>
<keyword evidence="1" id="KW-0175">Coiled coil</keyword>
<dbReference type="Gene3D" id="2.60.200.20">
    <property type="match status" value="1"/>
</dbReference>
<dbReference type="SMART" id="SM00240">
    <property type="entry name" value="FHA"/>
    <property type="match status" value="1"/>
</dbReference>
<dbReference type="FunFam" id="2.60.200.20:FF:000053">
    <property type="entry name" value="Os06g0275900 protein"/>
    <property type="match status" value="1"/>
</dbReference>
<feature type="region of interest" description="Disordered" evidence="2">
    <location>
        <begin position="189"/>
        <end position="278"/>
    </location>
</feature>
<dbReference type="PANTHER" id="PTHR23308">
    <property type="entry name" value="NUCLEAR INHIBITOR OF PROTEIN PHOSPHATASE-1"/>
    <property type="match status" value="1"/>
</dbReference>
<feature type="compositionally biased region" description="Acidic residues" evidence="2">
    <location>
        <begin position="560"/>
        <end position="570"/>
    </location>
</feature>
<name>A0A4S4DV54_CAMSN</name>
<dbReference type="EMBL" id="SDRB02010206">
    <property type="protein sequence ID" value="THG07181.1"/>
    <property type="molecule type" value="Genomic_DNA"/>
</dbReference>
<feature type="region of interest" description="Disordered" evidence="2">
    <location>
        <begin position="549"/>
        <end position="570"/>
    </location>
</feature>
<evidence type="ECO:0000313" key="5">
    <source>
        <dbReference type="Proteomes" id="UP000306102"/>
    </source>
</evidence>
<sequence>MIAAGLPIEGNSIYDDITEASCLLDYKCDEPSTFFDVAEEYMILPFLEDTMEAGGNHDGRTCEDAIIDSDDSSLYLAIHQLRSCNEEPDVNPYSDSDQLGCFDPHMFIRNLPDPPDVAPNFHPTTLLNETQKMKSITLVLDLDASQSIYAKQLLDILDPDRKHLSLIELIVTHAFFQIKYSIESVASRMTTDMGPPPPKNPIATTTSTSEEALSTEPLTKTLDEPSTSSAPAMGQSDSVQSQSNGHQDSLPIPPKDEPLQAENTTPNQSVDVKQDQQRPNIAVPYTIPEWSGPPRHKFFLEVLKEGSIIDQLDVHEKGAYMFGRVDLCDFVLEHQTISRFHAVLQFKRNADAYLYDLGSTHGTFVNKNQVKKKVYVQLRVGDVIRFGHSSRLHIFQGPSELMPLESDLKKIKNAKMRDEMQDMEASLLRAKLEASRADGISWGMRDDAIEETEDDVDEITWQNFKGQLTEKQEKTRDKVIKRLEKIANMKKEIDAIRVKDISQGGLTQGQQTQIARNEQRISQVMEELENLEETLNESIRESLGACIGRMPNTKKKGAREEDEEEYLSDDDEFYDRTKKKTSNRKGGENQSIETADTLLDKKDAIITEMEEKKKLLLEEKDRIASENEVLTDAGDALDAYMSDLSSQLVHDKTEQLQKELATLQSELSRILYLLKIADPAGEAARKRESKSQDPKPNPSKVSSSASLKQTPSEPSKKINSEKSVRVSVKKQVTTDVTMESCKKQEVDEVVVDATESKTTVYTVVKPQWLGAVQTVETKETHQEALVDMQESDQFVDYKDRKKVLENQDGAQVNVDLGLENAAPGLIIRKRKHVEKANVSETNASEQSTISSVGNEIGAEDAVALLLKHKRGYHAADDEAGHNIEDDKMPKRVLGPERPSFLDSKMDYESWVPPKGQSGDGRTSLNDRFAHCVDHDDRRELCFVLIMMTDENYVLKSSKPSQSRHAPLKNLFVDCTGKTGACSCRLNCVYSSIVPWRDHLNAQTIHASSLLPDYKQRLPSYFAMPIYGSKQKDQRQ</sequence>
<dbReference type="AlphaFoldDB" id="A0A4S4DV54"/>
<feature type="coiled-coil region" evidence="1">
    <location>
        <begin position="514"/>
        <end position="541"/>
    </location>
</feature>
<feature type="region of interest" description="Disordered" evidence="2">
    <location>
        <begin position="683"/>
        <end position="724"/>
    </location>
</feature>
<dbReference type="PROSITE" id="PS50006">
    <property type="entry name" value="FHA_DOMAIN"/>
    <property type="match status" value="1"/>
</dbReference>
<feature type="coiled-coil region" evidence="1">
    <location>
        <begin position="599"/>
        <end position="626"/>
    </location>
</feature>
<evidence type="ECO:0000313" key="4">
    <source>
        <dbReference type="EMBL" id="THG07181.1"/>
    </source>
</evidence>
<protein>
    <recommendedName>
        <fullName evidence="3">FHA domain-containing protein</fullName>
    </recommendedName>
</protein>
<accession>A0A4S4DV54</accession>
<dbReference type="Proteomes" id="UP000306102">
    <property type="component" value="Unassembled WGS sequence"/>
</dbReference>
<feature type="compositionally biased region" description="Polar residues" evidence="2">
    <location>
        <begin position="261"/>
        <end position="271"/>
    </location>
</feature>
<dbReference type="Pfam" id="PF00498">
    <property type="entry name" value="FHA"/>
    <property type="match status" value="1"/>
</dbReference>
<feature type="compositionally biased region" description="Basic and acidic residues" evidence="2">
    <location>
        <begin position="714"/>
        <end position="724"/>
    </location>
</feature>
<gene>
    <name evidence="4" type="ORF">TEA_003703</name>
</gene>
<feature type="compositionally biased region" description="Basic and acidic residues" evidence="2">
    <location>
        <begin position="683"/>
        <end position="693"/>
    </location>
</feature>
<proteinExistence type="predicted"/>
<dbReference type="InterPro" id="IPR000253">
    <property type="entry name" value="FHA_dom"/>
</dbReference>
<reference evidence="4 5" key="1">
    <citation type="journal article" date="2018" name="Proc. Natl. Acad. Sci. U.S.A.">
        <title>Draft genome sequence of Camellia sinensis var. sinensis provides insights into the evolution of the tea genome and tea quality.</title>
        <authorList>
            <person name="Wei C."/>
            <person name="Yang H."/>
            <person name="Wang S."/>
            <person name="Zhao J."/>
            <person name="Liu C."/>
            <person name="Gao L."/>
            <person name="Xia E."/>
            <person name="Lu Y."/>
            <person name="Tai Y."/>
            <person name="She G."/>
            <person name="Sun J."/>
            <person name="Cao H."/>
            <person name="Tong W."/>
            <person name="Gao Q."/>
            <person name="Li Y."/>
            <person name="Deng W."/>
            <person name="Jiang X."/>
            <person name="Wang W."/>
            <person name="Chen Q."/>
            <person name="Zhang S."/>
            <person name="Li H."/>
            <person name="Wu J."/>
            <person name="Wang P."/>
            <person name="Li P."/>
            <person name="Shi C."/>
            <person name="Zheng F."/>
            <person name="Jian J."/>
            <person name="Huang B."/>
            <person name="Shan D."/>
            <person name="Shi M."/>
            <person name="Fang C."/>
            <person name="Yue Y."/>
            <person name="Li F."/>
            <person name="Li D."/>
            <person name="Wei S."/>
            <person name="Han B."/>
            <person name="Jiang C."/>
            <person name="Yin Y."/>
            <person name="Xia T."/>
            <person name="Zhang Z."/>
            <person name="Bennetzen J.L."/>
            <person name="Zhao S."/>
            <person name="Wan X."/>
        </authorList>
    </citation>
    <scope>NUCLEOTIDE SEQUENCE [LARGE SCALE GENOMIC DNA]</scope>
    <source>
        <strain evidence="5">cv. Shuchazao</strain>
        <tissue evidence="4">Leaf</tissue>
    </source>
</reference>
<feature type="compositionally biased region" description="Low complexity" evidence="2">
    <location>
        <begin position="203"/>
        <end position="219"/>
    </location>
</feature>
<evidence type="ECO:0000256" key="2">
    <source>
        <dbReference type="SAM" id="MobiDB-lite"/>
    </source>
</evidence>
<feature type="compositionally biased region" description="Polar residues" evidence="2">
    <location>
        <begin position="224"/>
        <end position="247"/>
    </location>
</feature>
<organism evidence="4 5">
    <name type="scientific">Camellia sinensis var. sinensis</name>
    <name type="common">China tea</name>
    <dbReference type="NCBI Taxonomy" id="542762"/>
    <lineage>
        <taxon>Eukaryota</taxon>
        <taxon>Viridiplantae</taxon>
        <taxon>Streptophyta</taxon>
        <taxon>Embryophyta</taxon>
        <taxon>Tracheophyta</taxon>
        <taxon>Spermatophyta</taxon>
        <taxon>Magnoliopsida</taxon>
        <taxon>eudicotyledons</taxon>
        <taxon>Gunneridae</taxon>
        <taxon>Pentapetalae</taxon>
        <taxon>asterids</taxon>
        <taxon>Ericales</taxon>
        <taxon>Theaceae</taxon>
        <taxon>Camellia</taxon>
    </lineage>
</organism>
<feature type="compositionally biased region" description="Polar residues" evidence="2">
    <location>
        <begin position="699"/>
        <end position="713"/>
    </location>
</feature>
<evidence type="ECO:0000256" key="1">
    <source>
        <dbReference type="SAM" id="Coils"/>
    </source>
</evidence>
<dbReference type="SUPFAM" id="SSF49879">
    <property type="entry name" value="SMAD/FHA domain"/>
    <property type="match status" value="1"/>
</dbReference>
<dbReference type="CDD" id="cd22677">
    <property type="entry name" value="FHA_Kanadaptin"/>
    <property type="match status" value="1"/>
</dbReference>
<feature type="domain" description="FHA" evidence="3">
    <location>
        <begin position="320"/>
        <end position="370"/>
    </location>
</feature>
<dbReference type="InterPro" id="IPR008984">
    <property type="entry name" value="SMAD_FHA_dom_sf"/>
</dbReference>